<dbReference type="AlphaFoldDB" id="A0A345IMH9"/>
<sequence length="579" mass="64872">MWQSDIVIASPHLSDLAVSMHHSPGVYALLLGSGLSMAAGIPTAWGIVTDLVRQKARAEGVEPLPEDDTLFAWYKETFGKDASYSDLIAQIAPTSASQQTLLRSYFEQDVDGDRRPHEPSRAHRAIARLCQAGLLRMIITTNFDRLMEQALAEVGVTCHVISNEHEIAAAPPLVHGGVFILKLHGDYLKADVRNSPDDLVQYPERLRTYLDRVVDEFGLIVCGWSGEWDHALRQAILQAPNRRYPLFWSAYQKPSPGAQELIDARQGRMVMGLDADTFFEQLEGRALALRDLHWTPPQDALALAAEVKRYLAHPQRDGARLTDLIERVCDDLHAAVRQPVGPPMQQGIQAGLTWAMGVSTPLLHVLGAVLKYDRSNEWIPLLTEALTRIDWAAVVHGVPMTETERQVRQLPFLLVAMAAAGLGGAHNKPEILTFLQADPYRQPHTQRYTSGEAIIYVSDLNANEQLAKSAEFMERAAPLRFWMTRELQRELTAYLNPASTYEDLSFGSLLLALIGLDDMLVRPTRPDYTIGKKSYAKPYPELSQLNPLKFRAEKCRFHRPKNLSQIKSTLTRTDNDLRL</sequence>
<evidence type="ECO:0000313" key="3">
    <source>
        <dbReference type="Proteomes" id="UP000253744"/>
    </source>
</evidence>
<dbReference type="EMBL" id="CP031163">
    <property type="protein sequence ID" value="AXH00902.1"/>
    <property type="molecule type" value="Genomic_DNA"/>
</dbReference>
<geneLocation type="plasmid" evidence="3">
    <name>pdrdi</name>
</geneLocation>
<dbReference type="Proteomes" id="UP000253744">
    <property type="component" value="Plasmid pDrdI"/>
</dbReference>
<dbReference type="Gene3D" id="3.40.50.1220">
    <property type="entry name" value="TPP-binding domain"/>
    <property type="match status" value="1"/>
</dbReference>
<feature type="transmembrane region" description="Helical" evidence="1">
    <location>
        <begin position="26"/>
        <end position="48"/>
    </location>
</feature>
<gene>
    <name evidence="2" type="ORF">DVJ83_17470</name>
</gene>
<reference evidence="2 3" key="1">
    <citation type="submission" date="2018-07" db="EMBL/GenBank/DDBJ databases">
        <title>Complete Genome and Methylome Analysis of Deinococcus wulumuqiensis NEB 479.</title>
        <authorList>
            <person name="Fomenkov A."/>
            <person name="Luyten Y."/>
            <person name="Vincze T."/>
            <person name="Anton B.P."/>
            <person name="Clark T."/>
            <person name="Roberts R.J."/>
            <person name="Morgan R.D."/>
        </authorList>
    </citation>
    <scope>NUCLEOTIDE SEQUENCE [LARGE SCALE GENOMIC DNA]</scope>
    <source>
        <strain evidence="2 3">NEB 479</strain>
        <plasmid evidence="3">Plasmid pdrdi</plasmid>
    </source>
</reference>
<evidence type="ECO:0000256" key="1">
    <source>
        <dbReference type="SAM" id="Phobius"/>
    </source>
</evidence>
<keyword evidence="1" id="KW-1133">Transmembrane helix</keyword>
<dbReference type="Pfam" id="PF13289">
    <property type="entry name" value="SIR2_2"/>
    <property type="match status" value="1"/>
</dbReference>
<keyword evidence="2" id="KW-0614">Plasmid</keyword>
<name>A0A345IMH9_9DEIO</name>
<keyword evidence="1" id="KW-0472">Membrane</keyword>
<dbReference type="InterPro" id="IPR029035">
    <property type="entry name" value="DHS-like_NAD/FAD-binding_dom"/>
</dbReference>
<keyword evidence="1" id="KW-0812">Transmembrane</keyword>
<protein>
    <submittedName>
        <fullName evidence="2">Sir2-like deacetylase</fullName>
    </submittedName>
</protein>
<accession>A0A345IMH9</accession>
<evidence type="ECO:0000313" key="2">
    <source>
        <dbReference type="EMBL" id="AXH00902.1"/>
    </source>
</evidence>
<dbReference type="KEGG" id="dwu:DVJ83_17470"/>
<organism evidence="2 3">
    <name type="scientific">Deinococcus wulumuqiensis</name>
    <dbReference type="NCBI Taxonomy" id="980427"/>
    <lineage>
        <taxon>Bacteria</taxon>
        <taxon>Thermotogati</taxon>
        <taxon>Deinococcota</taxon>
        <taxon>Deinococci</taxon>
        <taxon>Deinococcales</taxon>
        <taxon>Deinococcaceae</taxon>
        <taxon>Deinococcus</taxon>
    </lineage>
</organism>
<proteinExistence type="predicted"/>
<dbReference type="SUPFAM" id="SSF52467">
    <property type="entry name" value="DHS-like NAD/FAD-binding domain"/>
    <property type="match status" value="1"/>
</dbReference>